<proteinExistence type="predicted"/>
<dbReference type="AlphaFoldDB" id="A0AAD8IDZ0"/>
<accession>A0AAD8IDZ0</accession>
<feature type="compositionally biased region" description="Polar residues" evidence="2">
    <location>
        <begin position="161"/>
        <end position="170"/>
    </location>
</feature>
<dbReference type="Proteomes" id="UP001237642">
    <property type="component" value="Unassembled WGS sequence"/>
</dbReference>
<feature type="region of interest" description="Disordered" evidence="2">
    <location>
        <begin position="143"/>
        <end position="194"/>
    </location>
</feature>
<sequence length="381" mass="42855">MNGFQCRCLVANVDPTALFWHHHDFRKNGKRKGFYSIARCTNRAEWVETNSNNKGSHDKWCYISGPKIAVISQWRVVDPSVQVVKPTLSGAELHEYNRLCNFDMGRIPLDDLRDRQWLFALWGNVSSRQAIIERKRAKFDAEQAAQAARAGRTGSASTAAQHNEQQTPEQSAPPSPRHQADQPWGSLQTPSSRKRLRKGDVIQTYVPQWATLESDSVATTDIKAVKEIAPDLCRALVLPVDRPTYDKLSIADACSDLMAMLSKATPLAAVVTNKAKDMQNGFAQFQEMEARAVRSEEALRQAVSDVEKLKGQSTALRADREAMQKEVDLLQARLTKRNLSLKASMKMARKETKLRLNAEERCYQMGHDEVVKRAAAMGLEY</sequence>
<feature type="coiled-coil region" evidence="1">
    <location>
        <begin position="292"/>
        <end position="333"/>
    </location>
</feature>
<comment type="caution">
    <text evidence="3">The sequence shown here is derived from an EMBL/GenBank/DDBJ whole genome shotgun (WGS) entry which is preliminary data.</text>
</comment>
<reference evidence="3" key="2">
    <citation type="submission" date="2023-05" db="EMBL/GenBank/DDBJ databases">
        <authorList>
            <person name="Schelkunov M.I."/>
        </authorList>
    </citation>
    <scope>NUCLEOTIDE SEQUENCE</scope>
    <source>
        <strain evidence="3">Hsosn_3</strain>
        <tissue evidence="3">Leaf</tissue>
    </source>
</reference>
<protein>
    <submittedName>
        <fullName evidence="3">Uncharacterized protein</fullName>
    </submittedName>
</protein>
<dbReference type="EMBL" id="JAUIZM010000005">
    <property type="protein sequence ID" value="KAK1384009.1"/>
    <property type="molecule type" value="Genomic_DNA"/>
</dbReference>
<evidence type="ECO:0000313" key="4">
    <source>
        <dbReference type="Proteomes" id="UP001237642"/>
    </source>
</evidence>
<evidence type="ECO:0000256" key="1">
    <source>
        <dbReference type="SAM" id="Coils"/>
    </source>
</evidence>
<reference evidence="3" key="1">
    <citation type="submission" date="2023-02" db="EMBL/GenBank/DDBJ databases">
        <title>Genome of toxic invasive species Heracleum sosnowskyi carries increased number of genes despite the absence of recent whole-genome duplications.</title>
        <authorList>
            <person name="Schelkunov M."/>
            <person name="Shtratnikova V."/>
            <person name="Makarenko M."/>
            <person name="Klepikova A."/>
            <person name="Omelchenko D."/>
            <person name="Novikova G."/>
            <person name="Obukhova E."/>
            <person name="Bogdanov V."/>
            <person name="Penin A."/>
            <person name="Logacheva M."/>
        </authorList>
    </citation>
    <scope>NUCLEOTIDE SEQUENCE</scope>
    <source>
        <strain evidence="3">Hsosn_3</strain>
        <tissue evidence="3">Leaf</tissue>
    </source>
</reference>
<evidence type="ECO:0000256" key="2">
    <source>
        <dbReference type="SAM" id="MobiDB-lite"/>
    </source>
</evidence>
<keyword evidence="4" id="KW-1185">Reference proteome</keyword>
<evidence type="ECO:0000313" key="3">
    <source>
        <dbReference type="EMBL" id="KAK1384009.1"/>
    </source>
</evidence>
<feature type="compositionally biased region" description="Low complexity" evidence="2">
    <location>
        <begin position="143"/>
        <end position="160"/>
    </location>
</feature>
<name>A0AAD8IDZ0_9APIA</name>
<gene>
    <name evidence="3" type="ORF">POM88_021744</name>
</gene>
<organism evidence="3 4">
    <name type="scientific">Heracleum sosnowskyi</name>
    <dbReference type="NCBI Taxonomy" id="360622"/>
    <lineage>
        <taxon>Eukaryota</taxon>
        <taxon>Viridiplantae</taxon>
        <taxon>Streptophyta</taxon>
        <taxon>Embryophyta</taxon>
        <taxon>Tracheophyta</taxon>
        <taxon>Spermatophyta</taxon>
        <taxon>Magnoliopsida</taxon>
        <taxon>eudicotyledons</taxon>
        <taxon>Gunneridae</taxon>
        <taxon>Pentapetalae</taxon>
        <taxon>asterids</taxon>
        <taxon>campanulids</taxon>
        <taxon>Apiales</taxon>
        <taxon>Apiaceae</taxon>
        <taxon>Apioideae</taxon>
        <taxon>apioid superclade</taxon>
        <taxon>Tordylieae</taxon>
        <taxon>Tordyliinae</taxon>
        <taxon>Heracleum</taxon>
    </lineage>
</organism>
<keyword evidence="1" id="KW-0175">Coiled coil</keyword>